<evidence type="ECO:0000313" key="2">
    <source>
        <dbReference type="EMBL" id="PJZ03324.1"/>
    </source>
</evidence>
<proteinExistence type="predicted"/>
<dbReference type="Proteomes" id="UP000232062">
    <property type="component" value="Unassembled WGS sequence"/>
</dbReference>
<dbReference type="OrthoDB" id="7355447at2"/>
<accession>A0A2M9W742</accession>
<name>A0A2M9W742_9GAMM</name>
<dbReference type="InterPro" id="IPR025293">
    <property type="entry name" value="YfiR/HmsC-like"/>
</dbReference>
<gene>
    <name evidence="2" type="ORF">PRCB_22340</name>
</gene>
<feature type="signal peptide" evidence="1">
    <location>
        <begin position="1"/>
        <end position="44"/>
    </location>
</feature>
<protein>
    <submittedName>
        <fullName evidence="2">DUF4154 domain-containing protein</fullName>
    </submittedName>
</protein>
<dbReference type="AlphaFoldDB" id="A0A2M9W742"/>
<evidence type="ECO:0000256" key="1">
    <source>
        <dbReference type="SAM" id="SignalP"/>
    </source>
</evidence>
<feature type="chain" id="PRO_5014702756" evidence="1">
    <location>
        <begin position="45"/>
        <end position="194"/>
    </location>
</feature>
<dbReference type="Pfam" id="PF13689">
    <property type="entry name" value="DUF4154"/>
    <property type="match status" value="1"/>
</dbReference>
<dbReference type="RefSeq" id="WP_100703777.1">
    <property type="nucleotide sequence ID" value="NZ_PIQI01000028.1"/>
</dbReference>
<keyword evidence="1" id="KW-0732">Signal</keyword>
<dbReference type="EMBL" id="PIQI01000028">
    <property type="protein sequence ID" value="PJZ03324.1"/>
    <property type="molecule type" value="Genomic_DNA"/>
</dbReference>
<sequence>MIRFDLRLHFGEGLILFFAQLKAILTCFIALALLLLPLSLPAAAAQNAATKDDKANRIVSGIISFTHWPALNSAPQLCVFNSARHINFPASTMATSLPFSVVYLNSEAELASNRCDALYFGDQTPQQQTELLALEKSQPVLSLAENNPDCAIGAAFCLIFNADHPMFSVNLDSLARSGVRVSPDVLLLSRKGSQ</sequence>
<keyword evidence="3" id="KW-1185">Reference proteome</keyword>
<organism evidence="2 3">
    <name type="scientific">Pantoea rodasii</name>
    <dbReference type="NCBI Taxonomy" id="1076549"/>
    <lineage>
        <taxon>Bacteria</taxon>
        <taxon>Pseudomonadati</taxon>
        <taxon>Pseudomonadota</taxon>
        <taxon>Gammaproteobacteria</taxon>
        <taxon>Enterobacterales</taxon>
        <taxon>Erwiniaceae</taxon>
        <taxon>Pantoea</taxon>
    </lineage>
</organism>
<comment type="caution">
    <text evidence="2">The sequence shown here is derived from an EMBL/GenBank/DDBJ whole genome shotgun (WGS) entry which is preliminary data.</text>
</comment>
<evidence type="ECO:0000313" key="3">
    <source>
        <dbReference type="Proteomes" id="UP000232062"/>
    </source>
</evidence>
<reference evidence="2 3" key="1">
    <citation type="submission" date="2017-11" db="EMBL/GenBank/DDBJ databases">
        <title>The genome sequence of Pantoea rodasii DSM 26611.</title>
        <authorList>
            <person name="Gao J."/>
            <person name="Mao X."/>
            <person name="Sun J."/>
        </authorList>
    </citation>
    <scope>NUCLEOTIDE SEQUENCE [LARGE SCALE GENOMIC DNA]</scope>
    <source>
        <strain evidence="2 3">DSM 26611</strain>
    </source>
</reference>